<keyword evidence="3" id="KW-1185">Reference proteome</keyword>
<dbReference type="SUPFAM" id="SSF55874">
    <property type="entry name" value="ATPase domain of HSP90 chaperone/DNA topoisomerase II/histidine kinase"/>
    <property type="match status" value="2"/>
</dbReference>
<dbReference type="Gene3D" id="3.30.565.10">
    <property type="entry name" value="Histidine kinase-like ATPase, C-terminal domain"/>
    <property type="match status" value="2"/>
</dbReference>
<feature type="domain" description="Histidine kinase" evidence="1">
    <location>
        <begin position="761"/>
        <end position="968"/>
    </location>
</feature>
<dbReference type="GO" id="GO:0005524">
    <property type="term" value="F:ATP binding"/>
    <property type="evidence" value="ECO:0007669"/>
    <property type="project" value="UniProtKB-KW"/>
</dbReference>
<protein>
    <submittedName>
        <fullName evidence="2">ATP-binding protein</fullName>
    </submittedName>
</protein>
<dbReference type="InterPro" id="IPR003594">
    <property type="entry name" value="HATPase_dom"/>
</dbReference>
<keyword evidence="2" id="KW-0067">ATP-binding</keyword>
<dbReference type="Pfam" id="PF13589">
    <property type="entry name" value="HATPase_c_3"/>
    <property type="match status" value="1"/>
</dbReference>
<dbReference type="InterPro" id="IPR043836">
    <property type="entry name" value="DHp"/>
</dbReference>
<evidence type="ECO:0000313" key="3">
    <source>
        <dbReference type="Proteomes" id="UP000602759"/>
    </source>
</evidence>
<comment type="caution">
    <text evidence="2">The sequence shown here is derived from an EMBL/GenBank/DDBJ whole genome shotgun (WGS) entry which is preliminary data.</text>
</comment>
<dbReference type="InterPro" id="IPR005467">
    <property type="entry name" value="His_kinase_dom"/>
</dbReference>
<dbReference type="EMBL" id="JACOIK010000021">
    <property type="protein sequence ID" value="MBD1435181.1"/>
    <property type="molecule type" value="Genomic_DNA"/>
</dbReference>
<dbReference type="Pfam" id="PF19191">
    <property type="entry name" value="HEF_HK"/>
    <property type="match status" value="1"/>
</dbReference>
<dbReference type="SMART" id="SM00387">
    <property type="entry name" value="HATPase_c"/>
    <property type="match status" value="1"/>
</dbReference>
<name>A0ABR7YVB7_9SPHI</name>
<dbReference type="RefSeq" id="WP_190996022.1">
    <property type="nucleotide sequence ID" value="NZ_JACOIK010000021.1"/>
</dbReference>
<evidence type="ECO:0000313" key="2">
    <source>
        <dbReference type="EMBL" id="MBD1435181.1"/>
    </source>
</evidence>
<dbReference type="InterPro" id="IPR036890">
    <property type="entry name" value="HATPase_C_sf"/>
</dbReference>
<organism evidence="2 3">
    <name type="scientific">Sphingobacterium micropteri</name>
    <dbReference type="NCBI Taxonomy" id="2763501"/>
    <lineage>
        <taxon>Bacteria</taxon>
        <taxon>Pseudomonadati</taxon>
        <taxon>Bacteroidota</taxon>
        <taxon>Sphingobacteriia</taxon>
        <taxon>Sphingobacteriales</taxon>
        <taxon>Sphingobacteriaceae</taxon>
        <taxon>Sphingobacterium</taxon>
    </lineage>
</organism>
<evidence type="ECO:0000259" key="1">
    <source>
        <dbReference type="PROSITE" id="PS50109"/>
    </source>
</evidence>
<accession>A0ABR7YVB7</accession>
<gene>
    <name evidence="2" type="ORF">H8B06_20345</name>
</gene>
<dbReference type="PROSITE" id="PS50109">
    <property type="entry name" value="HIS_KIN"/>
    <property type="match status" value="1"/>
</dbReference>
<dbReference type="Proteomes" id="UP000602759">
    <property type="component" value="Unassembled WGS sequence"/>
</dbReference>
<reference evidence="2 3" key="1">
    <citation type="submission" date="2020-08" db="EMBL/GenBank/DDBJ databases">
        <title>Sphingobacterium sp. DN00404 isolated from aquaculture water.</title>
        <authorList>
            <person name="Zhang M."/>
        </authorList>
    </citation>
    <scope>NUCLEOTIDE SEQUENCE [LARGE SCALE GENOMIC DNA]</scope>
    <source>
        <strain evidence="2 3">DN00404</strain>
    </source>
</reference>
<dbReference type="Pfam" id="PF02518">
    <property type="entry name" value="HATPase_c"/>
    <property type="match status" value="1"/>
</dbReference>
<proteinExistence type="predicted"/>
<keyword evidence="2" id="KW-0547">Nucleotide-binding</keyword>
<sequence>MQFRTKARAVDLLGKGQIADLPTAITELWKNGYDAYADNLTAEVFKAQYRNLSNSIFLITDDGKGMSRNDILEKWLVLGTDSKSRAELEQLEDQETLWKKPRIKAGEKGIGRLSVAYLGYPMLMITKKIGYPVQLLFFDWRLLENFNLFLDDIYIPVEDLTSVSEVREAFYKLKISFLQNFRKREDRDGNLIWEDKQMGLREDILRSAFNARLTDDVIDTVFSDLVDLRDSHGTKFLIFEPIDQILELAEENKDEDTRESREFTISSLSGFVNPFKENNQLVTTSFYIHEFLGQDKELINGEGKFFTAEDYKSADVLIDGKFDGNGNFKGDLKIYDKLIPYEYKTTRRKFAKKFYGEIPIKLGYSQGDRKDSMLSDNAFKKINDKVTKNGGLYIFRDEFRVLPYGRPNADFLKFEERRNKRIGTYYFSYRRMFGYLELSRGGNPYLKDKSSREGLISNDPYRAFEADLIAFFIQVAKDFFSDKAEQSIFLDQKKMLNQRNKAIESDRKRETEEKKAFSRSLNAYPNKFKIYEKEYSSLLALLEQKIQKNNVAFSEIEIVLERLHQLDVEFEKLLPAIPTSFEATDLQLDRLNKYEDQIRSFNNSLKKNSAVLMTKVAEIAELRDLKINFTKNIDVYKGELEAIIYENFEVLKTKVTLLLDEYNQRANSILTGFEEAKKNALGLAFSKDDIQKQSEGIKREFEDLKKVLNETLIPLVNHVNRMSFDIDEELLQGAYKAEYNRMRDQWNQVQYTAQLGIAVEIIDHEFNVLYSRISRLLHKLDKENEIAENSDYKLLEKTFRSLEDKYDLLSPLYKINSAVSKDIRCSEVITYIKDFFDIKLKEEEVKIVVSDSFQHHIIRVKEPILYTVLINIMNNAFFWMKNSEIKEIHFDYLREEKEILILNSGQKIEEHRLSKIFELFYSNRPTGRGIGLYLAKESLLEAGFDIYATNDSSYNTLDGACFVIKPNL</sequence>